<dbReference type="AlphaFoldDB" id="A0A9P6MN39"/>
<dbReference type="EMBL" id="JAAAID010001935">
    <property type="protein sequence ID" value="KAG0008378.1"/>
    <property type="molecule type" value="Genomic_DNA"/>
</dbReference>
<dbReference type="OrthoDB" id="2437965at2759"/>
<dbReference type="SUPFAM" id="SSF52047">
    <property type="entry name" value="RNI-like"/>
    <property type="match status" value="1"/>
</dbReference>
<keyword evidence="2" id="KW-1185">Reference proteome</keyword>
<evidence type="ECO:0000313" key="2">
    <source>
        <dbReference type="Proteomes" id="UP000703661"/>
    </source>
</evidence>
<protein>
    <recommendedName>
        <fullName evidence="3">F-box domain protein</fullName>
    </recommendedName>
</protein>
<proteinExistence type="predicted"/>
<organism evidence="1 2">
    <name type="scientific">Entomortierella chlamydospora</name>
    <dbReference type="NCBI Taxonomy" id="101097"/>
    <lineage>
        <taxon>Eukaryota</taxon>
        <taxon>Fungi</taxon>
        <taxon>Fungi incertae sedis</taxon>
        <taxon>Mucoromycota</taxon>
        <taxon>Mortierellomycotina</taxon>
        <taxon>Mortierellomycetes</taxon>
        <taxon>Mortierellales</taxon>
        <taxon>Mortierellaceae</taxon>
        <taxon>Entomortierella</taxon>
    </lineage>
</organism>
<accession>A0A9P6MN39</accession>
<sequence>MSKNPFDYPEIRSRLALFVSLESALSCIRVSKGFSQDFAYPIWHTINFGTQKTLVQKDSTILKKYGHHIRVVKGIETQAHLDLLLDLEVSQLLGLELKTTMDPFFQASCYDLVRQNQTTLTNFKIQNKNNEYTSVKFIFLDSLTSPQSSRLTTFTIRWLTLTRDSLTSILRYCPALDSIDLWGTTLTPSRKFDDYQHAGLTTLQIKVTEAIKTGSLPLIAHFPNLKKWRIGDSATPSAFPSQVVKDSISKWCPHLKTLETNFTPSLLLNHLILDVFSGLTGLMFDYREISSNIILALLRTPSNWVHLSTYTDLIGSYDHHKEDGVAEVKDHFQSSSWMLQSVVRSCPKLETFRFPNHEMDMDEIELSPWACTNLSDLRVRIKGLDTRDKIERTLARWRNRKLQESLDTATEDPESIDWEGTSIEARAVRHLLQFDKLETVWLGTGIWEV</sequence>
<dbReference type="Gene3D" id="3.80.10.10">
    <property type="entry name" value="Ribonuclease Inhibitor"/>
    <property type="match status" value="1"/>
</dbReference>
<comment type="caution">
    <text evidence="1">The sequence shown here is derived from an EMBL/GenBank/DDBJ whole genome shotgun (WGS) entry which is preliminary data.</text>
</comment>
<evidence type="ECO:0008006" key="3">
    <source>
        <dbReference type="Google" id="ProtNLM"/>
    </source>
</evidence>
<gene>
    <name evidence="1" type="ORF">BGZ80_003521</name>
</gene>
<evidence type="ECO:0000313" key="1">
    <source>
        <dbReference type="EMBL" id="KAG0008378.1"/>
    </source>
</evidence>
<reference evidence="1" key="1">
    <citation type="journal article" date="2020" name="Fungal Divers.">
        <title>Resolving the Mortierellaceae phylogeny through synthesis of multi-gene phylogenetics and phylogenomics.</title>
        <authorList>
            <person name="Vandepol N."/>
            <person name="Liber J."/>
            <person name="Desiro A."/>
            <person name="Na H."/>
            <person name="Kennedy M."/>
            <person name="Barry K."/>
            <person name="Grigoriev I.V."/>
            <person name="Miller A.N."/>
            <person name="O'Donnell K."/>
            <person name="Stajich J.E."/>
            <person name="Bonito G."/>
        </authorList>
    </citation>
    <scope>NUCLEOTIDE SEQUENCE</scope>
    <source>
        <strain evidence="1">NRRL 2769</strain>
    </source>
</reference>
<dbReference type="InterPro" id="IPR032675">
    <property type="entry name" value="LRR_dom_sf"/>
</dbReference>
<dbReference type="Proteomes" id="UP000703661">
    <property type="component" value="Unassembled WGS sequence"/>
</dbReference>
<name>A0A9P6MN39_9FUNG</name>